<comment type="caution">
    <text evidence="1">The sequence shown here is derived from an EMBL/GenBank/DDBJ whole genome shotgun (WGS) entry which is preliminary data.</text>
</comment>
<dbReference type="HOGENOM" id="CLU_2719256_0_0_6"/>
<reference evidence="1 2" key="1">
    <citation type="journal article" date="2014" name="Genome Announc.">
        <title>Draft Genome Sequence of Pseudomonas moraviensis R28-S.</title>
        <authorList>
            <person name="Hunter S.S."/>
            <person name="Yano H."/>
            <person name="Loftie-Eaton W."/>
            <person name="Hughes J."/>
            <person name="De Gelder L."/>
            <person name="Stragier P."/>
            <person name="De Vos P."/>
            <person name="Settles M.L."/>
            <person name="Top E.M."/>
        </authorList>
    </citation>
    <scope>NUCLEOTIDE SEQUENCE [LARGE SCALE GENOMIC DNA]</scope>
    <source>
        <strain evidence="2">R28</strain>
    </source>
</reference>
<name>V8R5L4_9PSED</name>
<dbReference type="PATRIC" id="fig|1395516.4.peg.3776"/>
<dbReference type="EMBL" id="AYMZ01000008">
    <property type="protein sequence ID" value="ETF06860.1"/>
    <property type="molecule type" value="Genomic_DNA"/>
</dbReference>
<accession>V8R5L4</accession>
<gene>
    <name evidence="1" type="ORF">PMO01_18605</name>
</gene>
<dbReference type="AlphaFoldDB" id="V8R5L4"/>
<dbReference type="Proteomes" id="UP000024771">
    <property type="component" value="Chromosome"/>
</dbReference>
<sequence length="72" mass="8846">MGFFVVNFFRARKYYLLCNFQLQNLVLRVVKLEFLCKLKFHHHYLCKLFLLALDLNLKQHLLCKLYSQSYEK</sequence>
<evidence type="ECO:0000313" key="2">
    <source>
        <dbReference type="Proteomes" id="UP000024771"/>
    </source>
</evidence>
<protein>
    <submittedName>
        <fullName evidence="1">Uncharacterized protein</fullName>
    </submittedName>
</protein>
<evidence type="ECO:0000313" key="1">
    <source>
        <dbReference type="EMBL" id="ETF06860.1"/>
    </source>
</evidence>
<organism evidence="1 2">
    <name type="scientific">Pseudomonas moraviensis R28-S</name>
    <dbReference type="NCBI Taxonomy" id="1395516"/>
    <lineage>
        <taxon>Bacteria</taxon>
        <taxon>Pseudomonadati</taxon>
        <taxon>Pseudomonadota</taxon>
        <taxon>Gammaproteobacteria</taxon>
        <taxon>Pseudomonadales</taxon>
        <taxon>Pseudomonadaceae</taxon>
        <taxon>Pseudomonas</taxon>
    </lineage>
</organism>
<proteinExistence type="predicted"/>